<keyword evidence="7" id="KW-1185">Reference proteome</keyword>
<dbReference type="InterPro" id="IPR036049">
    <property type="entry name" value="Ribosomal_uL29_sf"/>
</dbReference>
<dbReference type="HAMAP" id="MF_00374">
    <property type="entry name" value="Ribosomal_uL29"/>
    <property type="match status" value="1"/>
</dbReference>
<dbReference type="OrthoDB" id="5296761at2"/>
<dbReference type="SUPFAM" id="SSF46561">
    <property type="entry name" value="Ribosomal protein L29 (L29p)"/>
    <property type="match status" value="1"/>
</dbReference>
<dbReference type="NCBIfam" id="TIGR00012">
    <property type="entry name" value="L29"/>
    <property type="match status" value="1"/>
</dbReference>
<evidence type="ECO:0000313" key="7">
    <source>
        <dbReference type="Proteomes" id="UP000184225"/>
    </source>
</evidence>
<keyword evidence="3 5" id="KW-0687">Ribonucleoprotein</keyword>
<dbReference type="InterPro" id="IPR018254">
    <property type="entry name" value="Ribosomal_uL29_CS"/>
</dbReference>
<comment type="similarity">
    <text evidence="1 5">Belongs to the universal ribosomal protein uL29 family.</text>
</comment>
<keyword evidence="2 5" id="KW-0689">Ribosomal protein</keyword>
<dbReference type="CDD" id="cd00427">
    <property type="entry name" value="Ribosomal_L29_HIP"/>
    <property type="match status" value="1"/>
</dbReference>
<evidence type="ECO:0000256" key="4">
    <source>
        <dbReference type="ARBA" id="ARBA00035204"/>
    </source>
</evidence>
<dbReference type="GO" id="GO:0006412">
    <property type="term" value="P:translation"/>
    <property type="evidence" value="ECO:0007669"/>
    <property type="project" value="UniProtKB-UniRule"/>
</dbReference>
<organism evidence="6 7">
    <name type="scientific">Mesonia phycicola</name>
    <dbReference type="NCBI Taxonomy" id="579105"/>
    <lineage>
        <taxon>Bacteria</taxon>
        <taxon>Pseudomonadati</taxon>
        <taxon>Bacteroidota</taxon>
        <taxon>Flavobacteriia</taxon>
        <taxon>Flavobacteriales</taxon>
        <taxon>Flavobacteriaceae</taxon>
        <taxon>Mesonia</taxon>
    </lineage>
</organism>
<dbReference type="STRING" id="579105.SAMN04488096_101502"/>
<dbReference type="EMBL" id="FQYY01000001">
    <property type="protein sequence ID" value="SHI41318.1"/>
    <property type="molecule type" value="Genomic_DNA"/>
</dbReference>
<sequence length="68" mass="7697">MKQSEVEKLSVAELQEELANASKSLTDLRMAHVITPLDNPAQLRTVRRTIARLATESRKRELHNNSAE</sequence>
<evidence type="ECO:0000256" key="3">
    <source>
        <dbReference type="ARBA" id="ARBA00023274"/>
    </source>
</evidence>
<dbReference type="AlphaFoldDB" id="A0A1M6AYC5"/>
<proteinExistence type="inferred from homology"/>
<name>A0A1M6AYC5_9FLAO</name>
<dbReference type="Proteomes" id="UP000184225">
    <property type="component" value="Unassembled WGS sequence"/>
</dbReference>
<dbReference type="Gene3D" id="1.10.287.310">
    <property type="match status" value="1"/>
</dbReference>
<evidence type="ECO:0000313" key="6">
    <source>
        <dbReference type="EMBL" id="SHI41318.1"/>
    </source>
</evidence>
<dbReference type="RefSeq" id="WP_073148020.1">
    <property type="nucleotide sequence ID" value="NZ_FQYY01000001.1"/>
</dbReference>
<dbReference type="GO" id="GO:0005840">
    <property type="term" value="C:ribosome"/>
    <property type="evidence" value="ECO:0007669"/>
    <property type="project" value="UniProtKB-KW"/>
</dbReference>
<dbReference type="InterPro" id="IPR001854">
    <property type="entry name" value="Ribosomal_uL29"/>
</dbReference>
<evidence type="ECO:0000256" key="1">
    <source>
        <dbReference type="ARBA" id="ARBA00009254"/>
    </source>
</evidence>
<dbReference type="GO" id="GO:0003735">
    <property type="term" value="F:structural constituent of ribosome"/>
    <property type="evidence" value="ECO:0007669"/>
    <property type="project" value="InterPro"/>
</dbReference>
<evidence type="ECO:0000256" key="2">
    <source>
        <dbReference type="ARBA" id="ARBA00022980"/>
    </source>
</evidence>
<evidence type="ECO:0000256" key="5">
    <source>
        <dbReference type="HAMAP-Rule" id="MF_00374"/>
    </source>
</evidence>
<protein>
    <recommendedName>
        <fullName evidence="4 5">Large ribosomal subunit protein uL29</fullName>
    </recommendedName>
</protein>
<dbReference type="GO" id="GO:1990904">
    <property type="term" value="C:ribonucleoprotein complex"/>
    <property type="evidence" value="ECO:0007669"/>
    <property type="project" value="UniProtKB-KW"/>
</dbReference>
<dbReference type="Pfam" id="PF00831">
    <property type="entry name" value="Ribosomal_L29"/>
    <property type="match status" value="1"/>
</dbReference>
<dbReference type="PROSITE" id="PS00579">
    <property type="entry name" value="RIBOSOMAL_L29"/>
    <property type="match status" value="1"/>
</dbReference>
<gene>
    <name evidence="5" type="primary">rpmC</name>
    <name evidence="6" type="ORF">SAMN04488096_101502</name>
</gene>
<reference evidence="6 7" key="1">
    <citation type="submission" date="2016-11" db="EMBL/GenBank/DDBJ databases">
        <authorList>
            <person name="Jaros S."/>
            <person name="Januszkiewicz K."/>
            <person name="Wedrychowicz H."/>
        </authorList>
    </citation>
    <scope>NUCLEOTIDE SEQUENCE [LARGE SCALE GENOMIC DNA]</scope>
    <source>
        <strain evidence="6 7">DSM 21425</strain>
    </source>
</reference>
<accession>A0A1M6AYC5</accession>